<dbReference type="SMART" id="SM00312">
    <property type="entry name" value="PX"/>
    <property type="match status" value="1"/>
</dbReference>
<evidence type="ECO:0000313" key="2">
    <source>
        <dbReference type="EMBL" id="NDV39184.1"/>
    </source>
</evidence>
<dbReference type="GO" id="GO:0035091">
    <property type="term" value="F:phosphatidylinositol binding"/>
    <property type="evidence" value="ECO:0007669"/>
    <property type="project" value="InterPro"/>
</dbReference>
<accession>A0A6B2LQ70</accession>
<dbReference type="InterPro" id="IPR036871">
    <property type="entry name" value="PX_dom_sf"/>
</dbReference>
<dbReference type="Pfam" id="PF00787">
    <property type="entry name" value="PX"/>
    <property type="match status" value="1"/>
</dbReference>
<evidence type="ECO:0000259" key="1">
    <source>
        <dbReference type="PROSITE" id="PS50195"/>
    </source>
</evidence>
<organism evidence="2">
    <name type="scientific">Arcella intermedia</name>
    <dbReference type="NCBI Taxonomy" id="1963864"/>
    <lineage>
        <taxon>Eukaryota</taxon>
        <taxon>Amoebozoa</taxon>
        <taxon>Tubulinea</taxon>
        <taxon>Elardia</taxon>
        <taxon>Arcellinida</taxon>
        <taxon>Sphaerothecina</taxon>
        <taxon>Arcellidae</taxon>
        <taxon>Arcella</taxon>
    </lineage>
</organism>
<dbReference type="Gene3D" id="3.30.1520.10">
    <property type="entry name" value="Phox-like domain"/>
    <property type="match status" value="1"/>
</dbReference>
<dbReference type="PANTHER" id="PTHR10555:SF170">
    <property type="entry name" value="FI18122P1"/>
    <property type="match status" value="1"/>
</dbReference>
<dbReference type="EMBL" id="GIBP01010215">
    <property type="protein sequence ID" value="NDV39184.1"/>
    <property type="molecule type" value="Transcribed_RNA"/>
</dbReference>
<sequence length="129" mass="15327">MNIEVTNPIIIKDSSGKPDFTVYSIQVETSFPEYSSSNFEVKRRYSDFVWLRNYLTMRMEEKGKKLSIPELPGDSWSSWFGPGRFEKEFIEERRVGLDQFMKSVANHPWARFEEGLHKFLEKQDFICQE</sequence>
<dbReference type="PANTHER" id="PTHR10555">
    <property type="entry name" value="SORTING NEXIN"/>
    <property type="match status" value="1"/>
</dbReference>
<reference evidence="2" key="1">
    <citation type="journal article" date="2020" name="J. Eukaryot. Microbiol.">
        <title>De novo Sequencing, Assembly and Annotation of the Transcriptome for the Free-Living Testate Amoeba Arcella intermedia.</title>
        <authorList>
            <person name="Ribeiro G.M."/>
            <person name="Porfirio-Sousa A.L."/>
            <person name="Maurer-Alcala X.X."/>
            <person name="Katz L.A."/>
            <person name="Lahr D.J.G."/>
        </authorList>
    </citation>
    <scope>NUCLEOTIDE SEQUENCE</scope>
</reference>
<dbReference type="PROSITE" id="PS50195">
    <property type="entry name" value="PX"/>
    <property type="match status" value="1"/>
</dbReference>
<feature type="domain" description="PX" evidence="1">
    <location>
        <begin position="1"/>
        <end position="129"/>
    </location>
</feature>
<name>A0A6B2LQ70_9EUKA</name>
<protein>
    <recommendedName>
        <fullName evidence="1">PX domain-containing protein</fullName>
    </recommendedName>
</protein>
<dbReference type="AlphaFoldDB" id="A0A6B2LQ70"/>
<dbReference type="GO" id="GO:0005768">
    <property type="term" value="C:endosome"/>
    <property type="evidence" value="ECO:0007669"/>
    <property type="project" value="TreeGrafter"/>
</dbReference>
<dbReference type="InterPro" id="IPR001683">
    <property type="entry name" value="PX_dom"/>
</dbReference>
<dbReference type="SUPFAM" id="SSF64268">
    <property type="entry name" value="PX domain"/>
    <property type="match status" value="1"/>
</dbReference>
<proteinExistence type="predicted"/>